<feature type="region of interest" description="Disordered" evidence="6">
    <location>
        <begin position="1"/>
        <end position="26"/>
    </location>
</feature>
<dbReference type="Gene3D" id="3.40.50.1360">
    <property type="match status" value="1"/>
</dbReference>
<dbReference type="HAMAP" id="MF_00170">
    <property type="entry name" value="Rib_5P_isom_A"/>
    <property type="match status" value="1"/>
</dbReference>
<evidence type="ECO:0000256" key="6">
    <source>
        <dbReference type="SAM" id="MobiDB-lite"/>
    </source>
</evidence>
<comment type="similarity">
    <text evidence="2 5">Belongs to the ribose 5-phosphate isomerase family.</text>
</comment>
<feature type="binding site" evidence="5">
    <location>
        <begin position="99"/>
        <end position="102"/>
    </location>
    <ligand>
        <name>substrate</name>
    </ligand>
</feature>
<dbReference type="SUPFAM" id="SSF100950">
    <property type="entry name" value="NagB/RpiA/CoA transferase-like"/>
    <property type="match status" value="1"/>
</dbReference>
<dbReference type="Proteomes" id="UP000282322">
    <property type="component" value="Unassembled WGS sequence"/>
</dbReference>
<comment type="caution">
    <text evidence="7">The sequence shown here is derived from an EMBL/GenBank/DDBJ whole genome shotgun (WGS) entry which is preliminary data.</text>
</comment>
<dbReference type="PANTHER" id="PTHR11934">
    <property type="entry name" value="RIBOSE-5-PHOSPHATE ISOMERASE"/>
    <property type="match status" value="1"/>
</dbReference>
<evidence type="ECO:0000256" key="4">
    <source>
        <dbReference type="ARBA" id="ARBA00023235"/>
    </source>
</evidence>
<feature type="binding site" evidence="5">
    <location>
        <begin position="32"/>
        <end position="35"/>
    </location>
    <ligand>
        <name>substrate</name>
    </ligand>
</feature>
<dbReference type="AlphaFoldDB" id="A0A3P3R5D0"/>
<evidence type="ECO:0000256" key="1">
    <source>
        <dbReference type="ARBA" id="ARBA00001713"/>
    </source>
</evidence>
<dbReference type="Gene3D" id="3.30.70.260">
    <property type="match status" value="1"/>
</dbReference>
<dbReference type="InterPro" id="IPR004788">
    <property type="entry name" value="Ribose5P_isomerase_type_A"/>
</dbReference>
<dbReference type="FunFam" id="3.40.50.1360:FF:000001">
    <property type="entry name" value="Ribose-5-phosphate isomerase A"/>
    <property type="match status" value="1"/>
</dbReference>
<accession>A0A3P3R5D0</accession>
<dbReference type="InterPro" id="IPR037171">
    <property type="entry name" value="NagB/RpiA_transferase-like"/>
</dbReference>
<reference evidence="7 8" key="1">
    <citation type="submission" date="2018-11" db="EMBL/GenBank/DDBJ databases">
        <title>Taxonoimc description of Halomarina strain SPP-AMP-1.</title>
        <authorList>
            <person name="Pal Y."/>
            <person name="Srinivasana K."/>
            <person name="Verma A."/>
            <person name="Kumar P."/>
        </authorList>
    </citation>
    <scope>NUCLEOTIDE SEQUENCE [LARGE SCALE GENOMIC DNA]</scope>
    <source>
        <strain evidence="7 8">SPP-AMP-1</strain>
    </source>
</reference>
<feature type="binding site" evidence="5">
    <location>
        <position position="126"/>
    </location>
    <ligand>
        <name>substrate</name>
    </ligand>
</feature>
<dbReference type="GO" id="GO:0009052">
    <property type="term" value="P:pentose-phosphate shunt, non-oxidative branch"/>
    <property type="evidence" value="ECO:0007669"/>
    <property type="project" value="UniProtKB-UniRule"/>
</dbReference>
<dbReference type="RefSeq" id="WP_124956228.1">
    <property type="nucleotide sequence ID" value="NZ_RRCH01000035.1"/>
</dbReference>
<dbReference type="UniPathway" id="UPA00115">
    <property type="reaction ID" value="UER00412"/>
</dbReference>
<keyword evidence="8" id="KW-1185">Reference proteome</keyword>
<dbReference type="GO" id="GO:0006014">
    <property type="term" value="P:D-ribose metabolic process"/>
    <property type="evidence" value="ECO:0007669"/>
    <property type="project" value="TreeGrafter"/>
</dbReference>
<dbReference type="PANTHER" id="PTHR11934:SF0">
    <property type="entry name" value="RIBOSE-5-PHOSPHATE ISOMERASE"/>
    <property type="match status" value="1"/>
</dbReference>
<dbReference type="EMBL" id="RRCH01000035">
    <property type="protein sequence ID" value="RRJ28564.1"/>
    <property type="molecule type" value="Genomic_DNA"/>
</dbReference>
<evidence type="ECO:0000256" key="3">
    <source>
        <dbReference type="ARBA" id="ARBA00011881"/>
    </source>
</evidence>
<comment type="catalytic activity">
    <reaction evidence="1 5">
        <text>aldehydo-D-ribose 5-phosphate = D-ribulose 5-phosphate</text>
        <dbReference type="Rhea" id="RHEA:14657"/>
        <dbReference type="ChEBI" id="CHEBI:58121"/>
        <dbReference type="ChEBI" id="CHEBI:58273"/>
        <dbReference type="EC" id="5.3.1.6"/>
    </reaction>
</comment>
<dbReference type="NCBIfam" id="TIGR00021">
    <property type="entry name" value="rpiA"/>
    <property type="match status" value="1"/>
</dbReference>
<feature type="binding site" evidence="5">
    <location>
        <begin position="86"/>
        <end position="89"/>
    </location>
    <ligand>
        <name>substrate</name>
    </ligand>
</feature>
<dbReference type="GO" id="GO:0005829">
    <property type="term" value="C:cytosol"/>
    <property type="evidence" value="ECO:0007669"/>
    <property type="project" value="TreeGrafter"/>
</dbReference>
<dbReference type="EC" id="5.3.1.6" evidence="5"/>
<organism evidence="7 8">
    <name type="scientific">Halocatena pleomorpha</name>
    <dbReference type="NCBI Taxonomy" id="1785090"/>
    <lineage>
        <taxon>Archaea</taxon>
        <taxon>Methanobacteriati</taxon>
        <taxon>Methanobacteriota</taxon>
        <taxon>Stenosarchaea group</taxon>
        <taxon>Halobacteria</taxon>
        <taxon>Halobacteriales</taxon>
        <taxon>Natronomonadaceae</taxon>
        <taxon>Halocatena</taxon>
    </lineage>
</organism>
<dbReference type="SUPFAM" id="SSF75445">
    <property type="entry name" value="D-ribose-5-phosphate isomerase (RpiA), lid domain"/>
    <property type="match status" value="1"/>
</dbReference>
<comment type="subunit">
    <text evidence="3">Homotetramer.</text>
</comment>
<dbReference type="GO" id="GO:0004751">
    <property type="term" value="F:ribose-5-phosphate isomerase activity"/>
    <property type="evidence" value="ECO:0007669"/>
    <property type="project" value="UniProtKB-UniRule"/>
</dbReference>
<keyword evidence="4 5" id="KW-0413">Isomerase</keyword>
<dbReference type="CDD" id="cd01398">
    <property type="entry name" value="RPI_A"/>
    <property type="match status" value="1"/>
</dbReference>
<proteinExistence type="inferred from homology"/>
<evidence type="ECO:0000256" key="2">
    <source>
        <dbReference type="ARBA" id="ARBA00008088"/>
    </source>
</evidence>
<evidence type="ECO:0000256" key="5">
    <source>
        <dbReference type="HAMAP-Rule" id="MF_00170"/>
    </source>
</evidence>
<gene>
    <name evidence="5 7" type="primary">rpiA</name>
    <name evidence="7" type="ORF">EIK79_15300</name>
</gene>
<feature type="active site" description="Proton acceptor" evidence="5">
    <location>
        <position position="108"/>
    </location>
</feature>
<comment type="function">
    <text evidence="5">Catalyzes the reversible conversion of ribose-5-phosphate to ribulose 5-phosphate.</text>
</comment>
<dbReference type="InterPro" id="IPR020672">
    <property type="entry name" value="Ribose5P_isomerase_typA_subgr"/>
</dbReference>
<evidence type="ECO:0000313" key="8">
    <source>
        <dbReference type="Proteomes" id="UP000282322"/>
    </source>
</evidence>
<comment type="pathway">
    <text evidence="5">Carbohydrate degradation; pentose phosphate pathway; D-ribose 5-phosphate from D-ribulose 5-phosphate (non-oxidative stage): step 1/1.</text>
</comment>
<dbReference type="OrthoDB" id="19013at2157"/>
<dbReference type="FunFam" id="3.30.70.260:FF:000018">
    <property type="entry name" value="Ribose-5-phosphate isomerase A"/>
    <property type="match status" value="1"/>
</dbReference>
<dbReference type="NCBIfam" id="NF001924">
    <property type="entry name" value="PRK00702.1"/>
    <property type="match status" value="1"/>
</dbReference>
<sequence>MKASDGTDEAKRRAGESASGQVENGMVVGLGTGSTAAHAIRALGEKVAAGMEIQGVPTSYQSRTLAREVGIPLCTLEAARPDIAIDGADQLQLDGALVKGGGAAHAREKIVDTSAPRCLIVADDTKLTDTLDHPIPVEVLPDAVPTVEQAIHERDGDPTVRTAQRKDGPVVTDNGNLVLDCAFGPIETPETLAASLSAIPGVVEHGLFIGVATELHIGSNDGVSIHSV</sequence>
<evidence type="ECO:0000313" key="7">
    <source>
        <dbReference type="EMBL" id="RRJ28564.1"/>
    </source>
</evidence>
<comment type="subunit">
    <text evidence="5">Homodimer.</text>
</comment>
<protein>
    <recommendedName>
        <fullName evidence="5">Ribose-5-phosphate isomerase A</fullName>
        <ecNumber evidence="5">5.3.1.6</ecNumber>
    </recommendedName>
    <alternativeName>
        <fullName evidence="5">Phosphoriboisomerase A</fullName>
        <shortName evidence="5">PRI</shortName>
    </alternativeName>
</protein>
<name>A0A3P3R5D0_9EURY</name>
<dbReference type="Pfam" id="PF06026">
    <property type="entry name" value="Rib_5-P_isom_A"/>
    <property type="match status" value="1"/>
</dbReference>